<dbReference type="InterPro" id="IPR013693">
    <property type="entry name" value="SpoIID/LytB_N"/>
</dbReference>
<dbReference type="Pfam" id="PF04122">
    <property type="entry name" value="CW_binding_2"/>
    <property type="match status" value="3"/>
</dbReference>
<proteinExistence type="predicted"/>
<evidence type="ECO:0000259" key="2">
    <source>
        <dbReference type="Pfam" id="PF08486"/>
    </source>
</evidence>
<dbReference type="EMBL" id="JAVDWA010000003">
    <property type="protein sequence ID" value="MDR7073170.1"/>
    <property type="molecule type" value="Genomic_DNA"/>
</dbReference>
<dbReference type="Pfam" id="PF08486">
    <property type="entry name" value="SpoIID"/>
    <property type="match status" value="1"/>
</dbReference>
<dbReference type="InterPro" id="IPR051922">
    <property type="entry name" value="Bact_Sporulation_Assoc"/>
</dbReference>
<keyword evidence="1" id="KW-0732">Signal</keyword>
<dbReference type="PANTHER" id="PTHR30032">
    <property type="entry name" value="N-ACETYLMURAMOYL-L-ALANINE AMIDASE-RELATED"/>
    <property type="match status" value="1"/>
</dbReference>
<name>A0ABU1U134_9BACL</name>
<dbReference type="InterPro" id="IPR007253">
    <property type="entry name" value="Cell_wall-bd_2"/>
</dbReference>
<evidence type="ECO:0000256" key="1">
    <source>
        <dbReference type="SAM" id="SignalP"/>
    </source>
</evidence>
<feature type="domain" description="Sporulation stage II protein D amidase enhancer LytB N-terminal" evidence="2">
    <location>
        <begin position="428"/>
        <end position="507"/>
    </location>
</feature>
<accession>A0ABU1U134</accession>
<reference evidence="3 4" key="1">
    <citation type="submission" date="2023-07" db="EMBL/GenBank/DDBJ databases">
        <title>Sorghum-associated microbial communities from plants grown in Nebraska, USA.</title>
        <authorList>
            <person name="Schachtman D."/>
        </authorList>
    </citation>
    <scope>NUCLEOTIDE SEQUENCE [LARGE SCALE GENOMIC DNA]</scope>
    <source>
        <strain evidence="3 4">BE211</strain>
    </source>
</reference>
<organism evidence="3 4">
    <name type="scientific">Fictibacillus barbaricus</name>
    <dbReference type="NCBI Taxonomy" id="182136"/>
    <lineage>
        <taxon>Bacteria</taxon>
        <taxon>Bacillati</taxon>
        <taxon>Bacillota</taxon>
        <taxon>Bacilli</taxon>
        <taxon>Bacillales</taxon>
        <taxon>Fictibacillaceae</taxon>
        <taxon>Fictibacillus</taxon>
    </lineage>
</organism>
<gene>
    <name evidence="3" type="ORF">J2X07_002156</name>
</gene>
<keyword evidence="4" id="KW-1185">Reference proteome</keyword>
<dbReference type="InterPro" id="IPR013486">
    <property type="entry name" value="SpoIID/LytB"/>
</dbReference>
<comment type="caution">
    <text evidence="3">The sequence shown here is derived from an EMBL/GenBank/DDBJ whole genome shotgun (WGS) entry which is preliminary data.</text>
</comment>
<evidence type="ECO:0000313" key="4">
    <source>
        <dbReference type="Proteomes" id="UP001258181"/>
    </source>
</evidence>
<dbReference type="NCBIfam" id="TIGR02669">
    <property type="entry name" value="SpoIID_LytB"/>
    <property type="match status" value="1"/>
</dbReference>
<dbReference type="Gene3D" id="3.40.50.12090">
    <property type="match status" value="2"/>
</dbReference>
<dbReference type="RefSeq" id="WP_310258671.1">
    <property type="nucleotide sequence ID" value="NZ_JAVDWA010000003.1"/>
</dbReference>
<dbReference type="PANTHER" id="PTHR30032:SF4">
    <property type="entry name" value="AMIDASE ENHANCER"/>
    <property type="match status" value="1"/>
</dbReference>
<evidence type="ECO:0000313" key="3">
    <source>
        <dbReference type="EMBL" id="MDR7073170.1"/>
    </source>
</evidence>
<feature type="chain" id="PRO_5046864788" evidence="1">
    <location>
        <begin position="31"/>
        <end position="753"/>
    </location>
</feature>
<protein>
    <submittedName>
        <fullName evidence="3">SpoIID/LytB domain protein</fullName>
    </submittedName>
</protein>
<sequence length="753" mass="81996">MKKSKKINRLFVSTLLISSIVFTPVSKSSAAEPSVSIKLKNYIGNKTALNINTQGEYRINTDNSLRLDGANRFVVASKVSGNSWGNSAETVILANYDAFADALSAAPLAYKYKGPILLTQKNFLTADTKKEIQDIKPSQVIIVGGTGSVSNQVINDIKNISSNISVRRIGGADRFEVAQKISSELGTPGTSIVANGLNFPDALAIAPYAARKGYPILLTQPDKLPTKTASALKSNKTTKTIVVGGEASVSKSVASKLPNADRIGGANRFEVAANILKELKMSPDKAFVATGLTFADALTGSVLAAKQNAPLLLTMPTYVPAATKDVINSKAISDFTVLGGTASVSPSVMADLPAVLDDNTDYTIKKAGEDLVLYKGSTIIKDFNASSFTLSPDQYGTSSVIELDNNLSYLGDMTFAVEGSYIRPTNDNVPLEDYLKGVLPGEMSYSWEKQALKAQAITARTFVYRKGDMAIDDTQSNQVYKGYIWGSNEYGTSNSAVTETKGIILTHPSEVTSKNPMGVAQTFYYSSNGGQTLSNMNSWGTARLPYSMSVEDTFDVKNASKYSYYKGDWSYELKKTQIDTSKIDYTTATSINNWWNNASETDSKIMTQFKTMLKADGYAYIPKTSDIKIIKIDNVDFTTSFDEDNRLDGSITFKYLEKTSNGYAMADNKLSVKTLTVKRRSYDIRNMIGSSIMYSPYIKSVTNNTDRFVVNGAGYGHGIGMSQFGAKQMAAEGKDYNFILDFYYPTTVQKDIY</sequence>
<feature type="signal peptide" evidence="1">
    <location>
        <begin position="1"/>
        <end position="30"/>
    </location>
</feature>
<dbReference type="Proteomes" id="UP001258181">
    <property type="component" value="Unassembled WGS sequence"/>
</dbReference>